<protein>
    <submittedName>
        <fullName evidence="3">MucBP domain-containing protein</fullName>
    </submittedName>
</protein>
<dbReference type="Gene3D" id="3.10.20.320">
    <property type="entry name" value="Putative peptidoglycan bound protein (lpxtg motif)"/>
    <property type="match status" value="1"/>
</dbReference>
<accession>A0A940STZ3</accession>
<evidence type="ECO:0000256" key="1">
    <source>
        <dbReference type="ARBA" id="ARBA00022737"/>
    </source>
</evidence>
<comment type="caution">
    <text evidence="3">The sequence shown here is derived from an EMBL/GenBank/DDBJ whole genome shotgun (WGS) entry which is preliminary data.</text>
</comment>
<proteinExistence type="predicted"/>
<keyword evidence="1" id="KW-0677">Repeat</keyword>
<name>A0A940STZ3_9ENTE</name>
<evidence type="ECO:0000313" key="3">
    <source>
        <dbReference type="EMBL" id="MBP1040214.1"/>
    </source>
</evidence>
<keyword evidence="4" id="KW-1185">Reference proteome</keyword>
<dbReference type="EMBL" id="JAEEGA010000002">
    <property type="protein sequence ID" value="MBP1040214.1"/>
    <property type="molecule type" value="Genomic_DNA"/>
</dbReference>
<dbReference type="RefSeq" id="WP_209525106.1">
    <property type="nucleotide sequence ID" value="NZ_JAEEGA010000002.1"/>
</dbReference>
<reference evidence="3" key="1">
    <citation type="submission" date="2020-12" db="EMBL/GenBank/DDBJ databases">
        <title>Vagococcus allomyrinae sp. nov. and Enterococcus lavae sp. nov., isolated from the larvae of Allomyrina dichotoma.</title>
        <authorList>
            <person name="Lee S.D."/>
        </authorList>
    </citation>
    <scope>NUCLEOTIDE SEQUENCE</scope>
    <source>
        <strain evidence="3">BWB3-3</strain>
    </source>
</reference>
<dbReference type="InterPro" id="IPR009459">
    <property type="entry name" value="MucBP_dom"/>
</dbReference>
<feature type="domain" description="MucBP" evidence="2">
    <location>
        <begin position="464"/>
        <end position="529"/>
    </location>
</feature>
<evidence type="ECO:0000313" key="4">
    <source>
        <dbReference type="Proteomes" id="UP000674938"/>
    </source>
</evidence>
<organism evidence="3 4">
    <name type="scientific">Vagococcus allomyrinae</name>
    <dbReference type="NCBI Taxonomy" id="2794353"/>
    <lineage>
        <taxon>Bacteria</taxon>
        <taxon>Bacillati</taxon>
        <taxon>Bacillota</taxon>
        <taxon>Bacilli</taxon>
        <taxon>Lactobacillales</taxon>
        <taxon>Enterococcaceae</taxon>
        <taxon>Vagococcus</taxon>
    </lineage>
</organism>
<feature type="domain" description="MucBP" evidence="2">
    <location>
        <begin position="392"/>
        <end position="457"/>
    </location>
</feature>
<sequence length="669" mass="75071">KPFNIANMLDINYSIERKKTINGVEVPSNVNNIFGYTYQDSTNETNLISATNETANGASWNRSNYILSAADGRRLPIASMYYQETNDNKTAVQFRSAVSSQNVATSSIKFSYELRLTLIPTASGVRYVYELVFNQQLATPENFGWLIRIDTELAGNDYIPIYSLGQGKGTYIAEKKNGFKVIFPTVPTSEGGYNNYFAGKYEGMNSGQGTPYYAFGGNPKADGHETKPFLADEQITTQLDTAVFLKWLPENKLTANGQRATFAYDVVLLPTYPPEIKWQSNHNPEKVVVLKGEKYKLALKWQDLDSSFVYLQRKKSTESWPANDASGKPSNAIKLEKPDSAGMQDWIEAEFDYDSSDLPVGDTTYNYRVTDSTGQLGKNTINAVVNVYEEVPVKVKYVDEEGNELFPPVDKKGKPNETYSYPAVDLKSQGWVLDRTEGGEETGEISQTGLSLTHVYRKGLVKVVTEYKIAETTTDLFPAVAPKEYYFGEAYATDNKQVEAENLDYLLTTIPDNATGTTPFEEKTIVVTYLFRKGELKLQSVPETIDFGQQNQLISFGKRDIYPAKDLEVEILDQLSRDWSLQVRMDDPLKAANGEAFKGSTNFRKDINEQSLAINQHSIEVYERRQIKQGTLRVSWLSEEKLGVFLTQKPGNKASEYSGILTWSLVDGL</sequence>
<dbReference type="Pfam" id="PF06458">
    <property type="entry name" value="MucBP"/>
    <property type="match status" value="2"/>
</dbReference>
<dbReference type="Proteomes" id="UP000674938">
    <property type="component" value="Unassembled WGS sequence"/>
</dbReference>
<feature type="non-terminal residue" evidence="3">
    <location>
        <position position="1"/>
    </location>
</feature>
<dbReference type="AlphaFoldDB" id="A0A940STZ3"/>
<evidence type="ECO:0000259" key="2">
    <source>
        <dbReference type="Pfam" id="PF06458"/>
    </source>
</evidence>
<gene>
    <name evidence="3" type="ORF">I6N95_04225</name>
</gene>